<evidence type="ECO:0000256" key="10">
    <source>
        <dbReference type="SAM" id="MobiDB-lite"/>
    </source>
</evidence>
<dbReference type="SUPFAM" id="SSF53335">
    <property type="entry name" value="S-adenosyl-L-methionine-dependent methyltransferases"/>
    <property type="match status" value="1"/>
</dbReference>
<dbReference type="Pfam" id="PF25376">
    <property type="entry name" value="Pre-PUA_NSUN2"/>
    <property type="match status" value="1"/>
</dbReference>
<dbReference type="Pfam" id="PF01189">
    <property type="entry name" value="Methyltr_RsmB-F"/>
    <property type="match status" value="1"/>
</dbReference>
<keyword evidence="5 9" id="KW-0949">S-adenosyl-L-methionine</keyword>
<keyword evidence="2" id="KW-0820">tRNA-binding</keyword>
<dbReference type="PROSITE" id="PS51686">
    <property type="entry name" value="SAM_MT_RSMB_NOP"/>
    <property type="match status" value="1"/>
</dbReference>
<evidence type="ECO:0000313" key="12">
    <source>
        <dbReference type="EMBL" id="KAK5584635.1"/>
    </source>
</evidence>
<dbReference type="PANTHER" id="PTHR22808">
    <property type="entry name" value="NCL1 YEAST -RELATED NOL1/NOP2/FMU SUN DOMAIN-CONTAINING"/>
    <property type="match status" value="1"/>
</dbReference>
<feature type="domain" description="SAM-dependent MTase RsmB/NOP-type" evidence="11">
    <location>
        <begin position="95"/>
        <end position="484"/>
    </location>
</feature>
<dbReference type="Proteomes" id="UP001344447">
    <property type="component" value="Unassembled WGS sequence"/>
</dbReference>
<feature type="compositionally biased region" description="Basic and acidic residues" evidence="10">
    <location>
        <begin position="522"/>
        <end position="560"/>
    </location>
</feature>
<evidence type="ECO:0000256" key="6">
    <source>
        <dbReference type="ARBA" id="ARBA00022694"/>
    </source>
</evidence>
<feature type="compositionally biased region" description="Basic and acidic residues" evidence="10">
    <location>
        <begin position="23"/>
        <end position="32"/>
    </location>
</feature>
<dbReference type="Gene3D" id="3.40.50.150">
    <property type="entry name" value="Vaccinia Virus protein VP39"/>
    <property type="match status" value="1"/>
</dbReference>
<evidence type="ECO:0000256" key="1">
    <source>
        <dbReference type="ARBA" id="ARBA00004123"/>
    </source>
</evidence>
<keyword evidence="4 9" id="KW-0808">Transferase</keyword>
<evidence type="ECO:0000256" key="3">
    <source>
        <dbReference type="ARBA" id="ARBA00022603"/>
    </source>
</evidence>
<evidence type="ECO:0000256" key="8">
    <source>
        <dbReference type="ARBA" id="ARBA00023242"/>
    </source>
</evidence>
<dbReference type="GO" id="GO:0005737">
    <property type="term" value="C:cytoplasm"/>
    <property type="evidence" value="ECO:0007669"/>
    <property type="project" value="TreeGrafter"/>
</dbReference>
<keyword evidence="8" id="KW-0539">Nucleus</keyword>
<evidence type="ECO:0000313" key="13">
    <source>
        <dbReference type="Proteomes" id="UP001344447"/>
    </source>
</evidence>
<dbReference type="InterPro" id="IPR029063">
    <property type="entry name" value="SAM-dependent_MTases_sf"/>
</dbReference>
<comment type="similarity">
    <text evidence="9">Belongs to the class I-like SAM-binding methyltransferase superfamily. RsmB/NOP family.</text>
</comment>
<evidence type="ECO:0000256" key="9">
    <source>
        <dbReference type="PROSITE-ProRule" id="PRU01023"/>
    </source>
</evidence>
<evidence type="ECO:0000259" key="11">
    <source>
        <dbReference type="PROSITE" id="PS51686"/>
    </source>
</evidence>
<keyword evidence="6" id="KW-0819">tRNA processing</keyword>
<feature type="binding site" evidence="9">
    <location>
        <begin position="217"/>
        <end position="223"/>
    </location>
    <ligand>
        <name>S-adenosyl-L-methionine</name>
        <dbReference type="ChEBI" id="CHEBI:59789"/>
    </ligand>
</feature>
<evidence type="ECO:0000256" key="4">
    <source>
        <dbReference type="ARBA" id="ARBA00022679"/>
    </source>
</evidence>
<feature type="active site" description="Nucleophile" evidence="9">
    <location>
        <position position="377"/>
    </location>
</feature>
<dbReference type="GO" id="GO:0000049">
    <property type="term" value="F:tRNA binding"/>
    <property type="evidence" value="ECO:0007669"/>
    <property type="project" value="UniProtKB-KW"/>
</dbReference>
<feature type="region of interest" description="Disordered" evidence="10">
    <location>
        <begin position="1"/>
        <end position="48"/>
    </location>
</feature>
<gene>
    <name evidence="12" type="ORF">RB653_006250</name>
</gene>
<feature type="binding site" evidence="9">
    <location>
        <position position="324"/>
    </location>
    <ligand>
        <name>S-adenosyl-L-methionine</name>
        <dbReference type="ChEBI" id="CHEBI:59789"/>
    </ligand>
</feature>
<organism evidence="12 13">
    <name type="scientific">Dictyostelium firmibasis</name>
    <dbReference type="NCBI Taxonomy" id="79012"/>
    <lineage>
        <taxon>Eukaryota</taxon>
        <taxon>Amoebozoa</taxon>
        <taxon>Evosea</taxon>
        <taxon>Eumycetozoa</taxon>
        <taxon>Dictyostelia</taxon>
        <taxon>Dictyosteliales</taxon>
        <taxon>Dictyosteliaceae</taxon>
        <taxon>Dictyostelium</taxon>
    </lineage>
</organism>
<protein>
    <recommendedName>
        <fullName evidence="11">SAM-dependent MTase RsmB/NOP-type domain-containing protein</fullName>
    </recommendedName>
</protein>
<comment type="subcellular location">
    <subcellularLocation>
        <location evidence="1">Nucleus</location>
    </subcellularLocation>
</comment>
<dbReference type="GO" id="GO:0016428">
    <property type="term" value="F:tRNA (cytidine-5-)-methyltransferase activity"/>
    <property type="evidence" value="ECO:0007669"/>
    <property type="project" value="InterPro"/>
</dbReference>
<name>A0AAN7UBQ2_9MYCE</name>
<dbReference type="InterPro" id="IPR057285">
    <property type="entry name" value="Pre-PUA_NSUN2"/>
</dbReference>
<reference evidence="12 13" key="1">
    <citation type="submission" date="2023-11" db="EMBL/GenBank/DDBJ databases">
        <title>Dfirmibasis_genome.</title>
        <authorList>
            <person name="Edelbroek B."/>
            <person name="Kjellin J."/>
            <person name="Jerlstrom-Hultqvist J."/>
            <person name="Soderbom F."/>
        </authorList>
    </citation>
    <scope>NUCLEOTIDE SEQUENCE [LARGE SCALE GENOMIC DNA]</scope>
    <source>
        <strain evidence="12 13">TNS-C-14</strain>
    </source>
</reference>
<evidence type="ECO:0000256" key="2">
    <source>
        <dbReference type="ARBA" id="ARBA00022555"/>
    </source>
</evidence>
<evidence type="ECO:0000256" key="7">
    <source>
        <dbReference type="ARBA" id="ARBA00022884"/>
    </source>
</evidence>
<dbReference type="GO" id="GO:0030488">
    <property type="term" value="P:tRNA methylation"/>
    <property type="evidence" value="ECO:0007669"/>
    <property type="project" value="TreeGrafter"/>
</dbReference>
<dbReference type="GO" id="GO:0005634">
    <property type="term" value="C:nucleus"/>
    <property type="evidence" value="ECO:0007669"/>
    <property type="project" value="UniProtKB-SubCell"/>
</dbReference>
<dbReference type="InterPro" id="IPR057286">
    <property type="entry name" value="PUA_NSUN2"/>
</dbReference>
<sequence length="789" mass="89715">MAKKREKKPNTWDPNYNKSNKKSKLENNENKETNNNNEIIGNNGSTGNDAYITTAGDTKIDSKKFWNNIEPKSEVFEQYYKAMGIIDNEEEFKKMFELMGKPLPTTFRINTTIGKSLQSLVIDQLKELVSESSGYKDIEIDGEVVELPSPFSWYPNEMAWKSSIPKKSFKKNPALSKFHHFLVHHNQQGNITRQEAVSMIPPLFLDVQSHYNILDMCAAPGSKTTQILEDLHMKHNLENEDIIKRSFDSNTNEKPSIYIPKGCIIANDVDTNRCYMLVTQTTRLGSPAIIVTNHEAQNFPLLYGKNTDGTESESPIYMDRILCDVPCSGDGTTRKNPEVWKKWTHAGSIGLHQLQIKIATRGCQLLKVGGRMVYSTCSMNPVENEAVIAQIIQKSEGSIRLVDVSSQYPSLIRRPGLHNWTVIDKAGNFPTFESQPEDKKYKLSKTLWPPTPKEAEDMHLEYCMRVYPHLQDTGGFFIAVLEKVSDCPNQIGKKTGPLNQTEQNIKTTEETTPTTTTTTTTTDEKTTEIKETTETAEKQKKQNKGNDRQPKLKERDKRQKFFEEPFTLPSEELKKELDVVSKFYGLTNEFPIGNLLTRGKNSQKIYWASDSVLSIIGNESNKSLKVINCALKLFQRHDGLGAMECAYRISQDSVLWIEPFLSKRIITLTHDELVMIFKKNEPFFTDFNESVCQQLKDMEPGCFVIKISGALRETLSSGMVFSAWRGKVSMHLLVSKQEIESYKGIFHIVDDPITSINNNTIESIKQNEPKEISSEIAEESKEQIEKTDN</sequence>
<dbReference type="InterPro" id="IPR049560">
    <property type="entry name" value="MeTrfase_RsmB-F_NOP2_cat"/>
</dbReference>
<dbReference type="PRINTS" id="PR02008">
    <property type="entry name" value="RCMTFAMILY"/>
</dbReference>
<dbReference type="InterPro" id="IPR001678">
    <property type="entry name" value="MeTrfase_RsmB-F_NOP2_dom"/>
</dbReference>
<dbReference type="AlphaFoldDB" id="A0AAN7UBQ2"/>
<dbReference type="PRINTS" id="PR02011">
    <property type="entry name" value="RCMTNCL1"/>
</dbReference>
<feature type="compositionally biased region" description="Low complexity" evidence="10">
    <location>
        <begin position="33"/>
        <end position="48"/>
    </location>
</feature>
<dbReference type="EMBL" id="JAVFKY010000001">
    <property type="protein sequence ID" value="KAK5584635.1"/>
    <property type="molecule type" value="Genomic_DNA"/>
</dbReference>
<dbReference type="InterPro" id="IPR023270">
    <property type="entry name" value="RCMT_NCL1"/>
</dbReference>
<comment type="caution">
    <text evidence="9">Lacks conserved residue(s) required for the propagation of feature annotation.</text>
</comment>
<dbReference type="Pfam" id="PF25378">
    <property type="entry name" value="PUA_NSUN2"/>
    <property type="match status" value="1"/>
</dbReference>
<feature type="binding site" evidence="9">
    <location>
        <position position="268"/>
    </location>
    <ligand>
        <name>S-adenosyl-L-methionine</name>
        <dbReference type="ChEBI" id="CHEBI:59789"/>
    </ligand>
</feature>
<comment type="caution">
    <text evidence="12">The sequence shown here is derived from an EMBL/GenBank/DDBJ whole genome shotgun (WGS) entry which is preliminary data.</text>
</comment>
<keyword evidence="7 9" id="KW-0694">RNA-binding</keyword>
<evidence type="ECO:0000256" key="5">
    <source>
        <dbReference type="ARBA" id="ARBA00022691"/>
    </source>
</evidence>
<dbReference type="InterPro" id="IPR023267">
    <property type="entry name" value="RCMT"/>
</dbReference>
<proteinExistence type="inferred from homology"/>
<accession>A0AAN7UBQ2</accession>
<keyword evidence="13" id="KW-1185">Reference proteome</keyword>
<dbReference type="PANTHER" id="PTHR22808:SF1">
    <property type="entry name" value="RNA CYTOSINE-C(5)-METHYLTRANSFERASE NSUN2-RELATED"/>
    <property type="match status" value="1"/>
</dbReference>
<keyword evidence="3 9" id="KW-0489">Methyltransferase</keyword>
<feature type="region of interest" description="Disordered" evidence="10">
    <location>
        <begin position="765"/>
        <end position="789"/>
    </location>
</feature>
<feature type="region of interest" description="Disordered" evidence="10">
    <location>
        <begin position="489"/>
        <end position="560"/>
    </location>
</feature>
<feature type="compositionally biased region" description="Low complexity" evidence="10">
    <location>
        <begin position="510"/>
        <end position="521"/>
    </location>
</feature>